<dbReference type="Proteomes" id="UP001305414">
    <property type="component" value="Unassembled WGS sequence"/>
</dbReference>
<reference evidence="2 3" key="1">
    <citation type="submission" date="2023-10" db="EMBL/GenBank/DDBJ databases">
        <title>Draft genome sequence of Xylaria bambusicola isolate GMP-LS, the root and basal stem rot pathogen of sugarcane in Indonesia.</title>
        <authorList>
            <person name="Selvaraj P."/>
            <person name="Muralishankar V."/>
            <person name="Muruganantham S."/>
            <person name="Sp S."/>
            <person name="Haryani S."/>
            <person name="Lau K.J.X."/>
            <person name="Naqvi N.I."/>
        </authorList>
    </citation>
    <scope>NUCLEOTIDE SEQUENCE [LARGE SCALE GENOMIC DNA]</scope>
    <source>
        <strain evidence="2">GMP-LS</strain>
    </source>
</reference>
<dbReference type="EMBL" id="JAWHQM010000026">
    <property type="protein sequence ID" value="KAK5632650.1"/>
    <property type="molecule type" value="Genomic_DNA"/>
</dbReference>
<keyword evidence="3" id="KW-1185">Reference proteome</keyword>
<evidence type="ECO:0000313" key="2">
    <source>
        <dbReference type="EMBL" id="KAK5632650.1"/>
    </source>
</evidence>
<feature type="region of interest" description="Disordered" evidence="1">
    <location>
        <begin position="58"/>
        <end position="83"/>
    </location>
</feature>
<accession>A0AAN7UHM0</accession>
<name>A0AAN7UHM0_9PEZI</name>
<proteinExistence type="predicted"/>
<dbReference type="AlphaFoldDB" id="A0AAN7UHM0"/>
<organism evidence="2 3">
    <name type="scientific">Xylaria bambusicola</name>
    <dbReference type="NCBI Taxonomy" id="326684"/>
    <lineage>
        <taxon>Eukaryota</taxon>
        <taxon>Fungi</taxon>
        <taxon>Dikarya</taxon>
        <taxon>Ascomycota</taxon>
        <taxon>Pezizomycotina</taxon>
        <taxon>Sordariomycetes</taxon>
        <taxon>Xylariomycetidae</taxon>
        <taxon>Xylariales</taxon>
        <taxon>Xylariaceae</taxon>
        <taxon>Xylaria</taxon>
    </lineage>
</organism>
<sequence length="123" mass="13864">MHLDGHTEDEDMLRDHDYVYTADLQVEETRPWDEADIEAGSPASLHQRRRIRAQTMRLRGNAGMYTPTHVRGSSDTTSTSTLGRTELRAAMTTGFTSINAPRALYGEHMEARGMDGHDSMRID</sequence>
<comment type="caution">
    <text evidence="2">The sequence shown here is derived from an EMBL/GenBank/DDBJ whole genome shotgun (WGS) entry which is preliminary data.</text>
</comment>
<gene>
    <name evidence="2" type="ORF">RRF57_008364</name>
</gene>
<protein>
    <submittedName>
        <fullName evidence="2">Uncharacterized protein</fullName>
    </submittedName>
</protein>
<evidence type="ECO:0000313" key="3">
    <source>
        <dbReference type="Proteomes" id="UP001305414"/>
    </source>
</evidence>
<evidence type="ECO:0000256" key="1">
    <source>
        <dbReference type="SAM" id="MobiDB-lite"/>
    </source>
</evidence>